<dbReference type="AlphaFoldDB" id="E7FMZ4"/>
<organism evidence="2 3">
    <name type="scientific">Ligilactobacillus ruminis ATCC 25644</name>
    <dbReference type="NCBI Taxonomy" id="525362"/>
    <lineage>
        <taxon>Bacteria</taxon>
        <taxon>Bacillati</taxon>
        <taxon>Bacillota</taxon>
        <taxon>Bacilli</taxon>
        <taxon>Lactobacillales</taxon>
        <taxon>Lactobacillaceae</taxon>
        <taxon>Ligilactobacillus</taxon>
    </lineage>
</organism>
<sequence>MNKNVCHQKLFMLMIICVMICGIFLPVFSFSQNMTKKQSSLKPHKISTVILKPGFEKRLMKKTAEISGVSGIIFWCGVFIYGHCKDKSRSAKKNL</sequence>
<dbReference type="RefSeq" id="WP_003698096.1">
    <property type="nucleotide sequence ID" value="NZ_AFYE01000069.1"/>
</dbReference>
<accession>E7FMZ4</accession>
<dbReference type="EMBL" id="ACGS02000019">
    <property type="protein sequence ID" value="EFZ35559.1"/>
    <property type="molecule type" value="Genomic_DNA"/>
</dbReference>
<gene>
    <name evidence="2" type="ORF">HMPREF0542_10271</name>
</gene>
<evidence type="ECO:0000256" key="1">
    <source>
        <dbReference type="SAM" id="Phobius"/>
    </source>
</evidence>
<proteinExistence type="predicted"/>
<keyword evidence="1" id="KW-0472">Membrane</keyword>
<evidence type="ECO:0000313" key="3">
    <source>
        <dbReference type="Proteomes" id="UP000004099"/>
    </source>
</evidence>
<name>E7FMZ4_9LACO</name>
<reference evidence="2 3" key="1">
    <citation type="submission" date="2011-01" db="EMBL/GenBank/DDBJ databases">
        <authorList>
            <person name="Muzny D."/>
            <person name="Qin X."/>
            <person name="Buhay C."/>
            <person name="Dugan-Rocha S."/>
            <person name="Ding Y."/>
            <person name="Chen G."/>
            <person name="Hawes A."/>
            <person name="Holder M."/>
            <person name="Jhangiani S."/>
            <person name="Johnson A."/>
            <person name="Khan Z."/>
            <person name="Li Z."/>
            <person name="Liu W."/>
            <person name="Liu X."/>
            <person name="Perez L."/>
            <person name="Shen H."/>
            <person name="Wang Q."/>
            <person name="Watt J."/>
            <person name="Xi L."/>
            <person name="Xin Y."/>
            <person name="Zhou J."/>
            <person name="Deng J."/>
            <person name="Jiang H."/>
            <person name="Liu Y."/>
            <person name="Qu J."/>
            <person name="Song X.-Z."/>
            <person name="Zhang L."/>
            <person name="Villasana D."/>
            <person name="Johnson A."/>
            <person name="Liu J."/>
            <person name="Liyanage D."/>
            <person name="Lorensuhewa L."/>
            <person name="Robinson T."/>
            <person name="Song A."/>
            <person name="Song B.-B."/>
            <person name="Dinh H."/>
            <person name="Thornton R."/>
            <person name="Coyle M."/>
            <person name="Francisco L."/>
            <person name="Jackson L."/>
            <person name="Javaid M."/>
            <person name="Korchina V."/>
            <person name="Kovar C."/>
            <person name="Mata R."/>
            <person name="Mathew T."/>
            <person name="Ngo R."/>
            <person name="Nguyen L."/>
            <person name="Nguyen N."/>
            <person name="Okwuonu G."/>
            <person name="Ongeri F."/>
            <person name="Pham C."/>
            <person name="Simmons D."/>
            <person name="Wilczek-Boney K."/>
            <person name="Hale W."/>
            <person name="Jakkamsetti A."/>
            <person name="Pham P."/>
            <person name="Ruth R."/>
            <person name="San Lucas F."/>
            <person name="Warren J."/>
            <person name="Zhang J."/>
            <person name="Zhao Z."/>
            <person name="Zhou C."/>
            <person name="Zhu D."/>
            <person name="Lee S."/>
            <person name="Bess C."/>
            <person name="Blankenburg K."/>
            <person name="Forbes L."/>
            <person name="Fu Q."/>
            <person name="Gubbala S."/>
            <person name="Hirani K."/>
            <person name="Jayaseelan J.C."/>
            <person name="Lara F."/>
            <person name="Munidasa M."/>
            <person name="Palculict T."/>
            <person name="Patil S."/>
            <person name="Pu L.-L."/>
            <person name="Saada N."/>
            <person name="Tang L."/>
            <person name="Weissenberger G."/>
            <person name="Zhu Y."/>
            <person name="Hemphill L."/>
            <person name="Shang Y."/>
            <person name="Youmans B."/>
            <person name="Ayvaz T."/>
            <person name="Ross M."/>
            <person name="Santibanez J."/>
            <person name="Aqrawi P."/>
            <person name="Gross S."/>
            <person name="Joshi V."/>
            <person name="Fowler G."/>
            <person name="Nazareth L."/>
            <person name="Reid J."/>
            <person name="Worley K."/>
            <person name="Petrosino J."/>
            <person name="Highlander S."/>
            <person name="Gibbs R."/>
        </authorList>
    </citation>
    <scope>NUCLEOTIDE SEQUENCE [LARGE SCALE GENOMIC DNA]</scope>
    <source>
        <strain evidence="2 3">ATCC 25644</strain>
    </source>
</reference>
<protein>
    <submittedName>
        <fullName evidence="2">Uncharacterized protein</fullName>
    </submittedName>
</protein>
<dbReference type="PATRIC" id="fig|525362.12.peg.817"/>
<comment type="caution">
    <text evidence="2">The sequence shown here is derived from an EMBL/GenBank/DDBJ whole genome shotgun (WGS) entry which is preliminary data.</text>
</comment>
<feature type="transmembrane region" description="Helical" evidence="1">
    <location>
        <begin position="12"/>
        <end position="31"/>
    </location>
</feature>
<evidence type="ECO:0000313" key="2">
    <source>
        <dbReference type="EMBL" id="EFZ35559.1"/>
    </source>
</evidence>
<dbReference type="Proteomes" id="UP000004099">
    <property type="component" value="Unassembled WGS sequence"/>
</dbReference>
<keyword evidence="1" id="KW-1133">Transmembrane helix</keyword>
<dbReference type="HOGENOM" id="CLU_2369333_0_0_9"/>
<keyword evidence="1" id="KW-0812">Transmembrane</keyword>
<feature type="transmembrane region" description="Helical" evidence="1">
    <location>
        <begin position="66"/>
        <end position="84"/>
    </location>
</feature>